<evidence type="ECO:0000259" key="8">
    <source>
        <dbReference type="PROSITE" id="PS50249"/>
    </source>
</evidence>
<dbReference type="InterPro" id="IPR046778">
    <property type="entry name" value="UPF0758_N"/>
</dbReference>
<dbReference type="PROSITE" id="PS50249">
    <property type="entry name" value="MPN"/>
    <property type="match status" value="1"/>
</dbReference>
<dbReference type="InterPro" id="IPR001405">
    <property type="entry name" value="UPF0758"/>
</dbReference>
<sequence length="224" mass="24969">MLMKDIPSDERPRERLVQYGSEVLSHIELLAILLRTGTKQQSVMQLATKILTTSNGIHGLVDMTLEELMSVKGIGEAKAVQVLAGIELGKRLGRSKWNEDMIIRKPQDAAHLMMSELRHLPKEHFVCLFLNTKNYVIAKETMSIGTLNATLVHPRDVFRSAIKHNSASFICLHNHPSGDPAPSREDISLTTRLVETGKLVGIELLDHIIIGDGRFVSLKEQGHL</sequence>
<reference evidence="10" key="1">
    <citation type="journal article" date="2019" name="Int. J. Syst. Evol. Microbiol.">
        <title>The Global Catalogue of Microorganisms (GCM) 10K type strain sequencing project: providing services to taxonomists for standard genome sequencing and annotation.</title>
        <authorList>
            <consortium name="The Broad Institute Genomics Platform"/>
            <consortium name="The Broad Institute Genome Sequencing Center for Infectious Disease"/>
            <person name="Wu L."/>
            <person name="Ma J."/>
        </authorList>
    </citation>
    <scope>NUCLEOTIDE SEQUENCE [LARGE SCALE GENOMIC DNA]</scope>
    <source>
        <strain evidence="10">GH52</strain>
    </source>
</reference>
<comment type="caution">
    <text evidence="9">The sequence shown here is derived from an EMBL/GenBank/DDBJ whole genome shotgun (WGS) entry which is preliminary data.</text>
</comment>
<dbReference type="InterPro" id="IPR037518">
    <property type="entry name" value="MPN"/>
</dbReference>
<evidence type="ECO:0000256" key="2">
    <source>
        <dbReference type="ARBA" id="ARBA00022670"/>
    </source>
</evidence>
<dbReference type="Proteomes" id="UP001597362">
    <property type="component" value="Unassembled WGS sequence"/>
</dbReference>
<dbReference type="InterPro" id="IPR010994">
    <property type="entry name" value="RuvA_2-like"/>
</dbReference>
<dbReference type="NCBIfam" id="TIGR00608">
    <property type="entry name" value="radc"/>
    <property type="match status" value="1"/>
</dbReference>
<dbReference type="PANTHER" id="PTHR30471">
    <property type="entry name" value="DNA REPAIR PROTEIN RADC"/>
    <property type="match status" value="1"/>
</dbReference>
<dbReference type="EMBL" id="JBHUHO010000030">
    <property type="protein sequence ID" value="MFD2116479.1"/>
    <property type="molecule type" value="Genomic_DNA"/>
</dbReference>
<organism evidence="9 10">
    <name type="scientific">Paenibacillus yanchengensis</name>
    <dbReference type="NCBI Taxonomy" id="2035833"/>
    <lineage>
        <taxon>Bacteria</taxon>
        <taxon>Bacillati</taxon>
        <taxon>Bacillota</taxon>
        <taxon>Bacilli</taxon>
        <taxon>Bacillales</taxon>
        <taxon>Paenibacillaceae</taxon>
        <taxon>Paenibacillus</taxon>
    </lineage>
</organism>
<dbReference type="Gene3D" id="3.40.140.10">
    <property type="entry name" value="Cytidine Deaminase, domain 2"/>
    <property type="match status" value="1"/>
</dbReference>
<comment type="similarity">
    <text evidence="1 7">Belongs to the UPF0758 family.</text>
</comment>
<gene>
    <name evidence="9" type="primary">radC</name>
    <name evidence="9" type="ORF">ACFSJH_12170</name>
</gene>
<proteinExistence type="inferred from homology"/>
<dbReference type="Pfam" id="PF20582">
    <property type="entry name" value="UPF0758_N"/>
    <property type="match status" value="1"/>
</dbReference>
<dbReference type="RefSeq" id="WP_377772891.1">
    <property type="nucleotide sequence ID" value="NZ_JBHUHO010000030.1"/>
</dbReference>
<dbReference type="PROSITE" id="PS01302">
    <property type="entry name" value="UPF0758"/>
    <property type="match status" value="1"/>
</dbReference>
<name>A0ABW4YLZ7_9BACL</name>
<keyword evidence="4" id="KW-0378">Hydrolase</keyword>
<evidence type="ECO:0000313" key="9">
    <source>
        <dbReference type="EMBL" id="MFD2116479.1"/>
    </source>
</evidence>
<keyword evidence="6" id="KW-0482">Metalloprotease</keyword>
<evidence type="ECO:0000256" key="3">
    <source>
        <dbReference type="ARBA" id="ARBA00022723"/>
    </source>
</evidence>
<evidence type="ECO:0000256" key="6">
    <source>
        <dbReference type="ARBA" id="ARBA00023049"/>
    </source>
</evidence>
<dbReference type="InterPro" id="IPR020891">
    <property type="entry name" value="UPF0758_CS"/>
</dbReference>
<evidence type="ECO:0000256" key="4">
    <source>
        <dbReference type="ARBA" id="ARBA00022801"/>
    </source>
</evidence>
<dbReference type="CDD" id="cd08071">
    <property type="entry name" value="MPN_DUF2466"/>
    <property type="match status" value="1"/>
</dbReference>
<evidence type="ECO:0000313" key="10">
    <source>
        <dbReference type="Proteomes" id="UP001597362"/>
    </source>
</evidence>
<protein>
    <submittedName>
        <fullName evidence="9">DNA repair protein RadC</fullName>
    </submittedName>
</protein>
<keyword evidence="2" id="KW-0645">Protease</keyword>
<dbReference type="Pfam" id="PF04002">
    <property type="entry name" value="RadC"/>
    <property type="match status" value="1"/>
</dbReference>
<dbReference type="NCBIfam" id="NF000642">
    <property type="entry name" value="PRK00024.1"/>
    <property type="match status" value="1"/>
</dbReference>
<feature type="domain" description="MPN" evidence="8">
    <location>
        <begin position="102"/>
        <end position="224"/>
    </location>
</feature>
<evidence type="ECO:0000256" key="7">
    <source>
        <dbReference type="RuleBase" id="RU003797"/>
    </source>
</evidence>
<evidence type="ECO:0000256" key="5">
    <source>
        <dbReference type="ARBA" id="ARBA00022833"/>
    </source>
</evidence>
<evidence type="ECO:0000256" key="1">
    <source>
        <dbReference type="ARBA" id="ARBA00010243"/>
    </source>
</evidence>
<keyword evidence="10" id="KW-1185">Reference proteome</keyword>
<dbReference type="PANTHER" id="PTHR30471:SF3">
    <property type="entry name" value="UPF0758 PROTEIN YEES-RELATED"/>
    <property type="match status" value="1"/>
</dbReference>
<dbReference type="InterPro" id="IPR025657">
    <property type="entry name" value="RadC_JAB"/>
</dbReference>
<keyword evidence="3" id="KW-0479">Metal-binding</keyword>
<keyword evidence="5" id="KW-0862">Zinc</keyword>
<accession>A0ABW4YLZ7</accession>
<dbReference type="SUPFAM" id="SSF47781">
    <property type="entry name" value="RuvA domain 2-like"/>
    <property type="match status" value="1"/>
</dbReference>